<name>A0ABR1SYE2_9PEZI</name>
<dbReference type="Pfam" id="PF12937">
    <property type="entry name" value="F-box-like"/>
    <property type="match status" value="1"/>
</dbReference>
<keyword evidence="4" id="KW-1185">Reference proteome</keyword>
<proteinExistence type="predicted"/>
<gene>
    <name evidence="3" type="ORF">PG993_007756</name>
</gene>
<dbReference type="EMBL" id="JAQQWK010000006">
    <property type="protein sequence ID" value="KAK8039345.1"/>
    <property type="molecule type" value="Genomic_DNA"/>
</dbReference>
<evidence type="ECO:0000313" key="4">
    <source>
        <dbReference type="Proteomes" id="UP001444661"/>
    </source>
</evidence>
<feature type="domain" description="F-box" evidence="2">
    <location>
        <begin position="15"/>
        <end position="57"/>
    </location>
</feature>
<dbReference type="Proteomes" id="UP001444661">
    <property type="component" value="Unassembled WGS sequence"/>
</dbReference>
<reference evidence="3 4" key="1">
    <citation type="submission" date="2023-01" db="EMBL/GenBank/DDBJ databases">
        <title>Analysis of 21 Apiospora genomes using comparative genomics revels a genus with tremendous synthesis potential of carbohydrate active enzymes and secondary metabolites.</title>
        <authorList>
            <person name="Sorensen T."/>
        </authorList>
    </citation>
    <scope>NUCLEOTIDE SEQUENCE [LARGE SCALE GENOMIC DNA]</scope>
    <source>
        <strain evidence="3 4">CBS 33761</strain>
    </source>
</reference>
<dbReference type="CDD" id="cd09917">
    <property type="entry name" value="F-box_SF"/>
    <property type="match status" value="1"/>
</dbReference>
<accession>A0ABR1SYE2</accession>
<comment type="caution">
    <text evidence="3">The sequence shown here is derived from an EMBL/GenBank/DDBJ whole genome shotgun (WGS) entry which is preliminary data.</text>
</comment>
<evidence type="ECO:0000256" key="1">
    <source>
        <dbReference type="SAM" id="MobiDB-lite"/>
    </source>
</evidence>
<sequence length="253" mass="28686">MANETAQQALLLGIPELLEAILLNLDQRDLLVNAQRVCRQWHQCIRDTPSIQQHLFFLPEPHSNTAATSADADAVPALRQNPLLARHFPEWFEHDEVWSADQRLPFIRTTEPGIRGLDRDRAYAYPRASWRRMLLQQPPRNGIGFVMTHCGRVLSEDPQPQRHFAEVYDGRPVTMPEFLQLTNTGLVIRPGPRPDAFLETSAVIEQIQRPRLQELRVAVSRFRVMWGRLSPEVCPSGEDGPPRGLPGLTASNG</sequence>
<evidence type="ECO:0000313" key="3">
    <source>
        <dbReference type="EMBL" id="KAK8039345.1"/>
    </source>
</evidence>
<dbReference type="Gene3D" id="1.20.1280.50">
    <property type="match status" value="1"/>
</dbReference>
<evidence type="ECO:0000259" key="2">
    <source>
        <dbReference type="Pfam" id="PF12937"/>
    </source>
</evidence>
<dbReference type="InterPro" id="IPR001810">
    <property type="entry name" value="F-box_dom"/>
</dbReference>
<dbReference type="InterPro" id="IPR036047">
    <property type="entry name" value="F-box-like_dom_sf"/>
</dbReference>
<protein>
    <submittedName>
        <fullName evidence="3">F-box domain protein</fullName>
    </submittedName>
</protein>
<feature type="region of interest" description="Disordered" evidence="1">
    <location>
        <begin position="233"/>
        <end position="253"/>
    </location>
</feature>
<dbReference type="SUPFAM" id="SSF81383">
    <property type="entry name" value="F-box domain"/>
    <property type="match status" value="1"/>
</dbReference>
<organism evidence="3 4">
    <name type="scientific">Apiospora rasikravindrae</name>
    <dbReference type="NCBI Taxonomy" id="990691"/>
    <lineage>
        <taxon>Eukaryota</taxon>
        <taxon>Fungi</taxon>
        <taxon>Dikarya</taxon>
        <taxon>Ascomycota</taxon>
        <taxon>Pezizomycotina</taxon>
        <taxon>Sordariomycetes</taxon>
        <taxon>Xylariomycetidae</taxon>
        <taxon>Amphisphaeriales</taxon>
        <taxon>Apiosporaceae</taxon>
        <taxon>Apiospora</taxon>
    </lineage>
</organism>